<keyword evidence="1" id="KW-1133">Transmembrane helix</keyword>
<accession>A0A9X3YLU7</accession>
<keyword evidence="1" id="KW-0472">Membrane</keyword>
<feature type="transmembrane region" description="Helical" evidence="1">
    <location>
        <begin position="114"/>
        <end position="138"/>
    </location>
</feature>
<evidence type="ECO:0000256" key="1">
    <source>
        <dbReference type="SAM" id="Phobius"/>
    </source>
</evidence>
<protein>
    <submittedName>
        <fullName evidence="2">Uncharacterized protein</fullName>
    </submittedName>
</protein>
<dbReference type="RefSeq" id="WP_263541047.1">
    <property type="nucleotide sequence ID" value="NZ_JAOVZO020000019.1"/>
</dbReference>
<evidence type="ECO:0000313" key="2">
    <source>
        <dbReference type="EMBL" id="MDC8014709.1"/>
    </source>
</evidence>
<reference evidence="2" key="1">
    <citation type="submission" date="2023-02" db="EMBL/GenBank/DDBJ databases">
        <title>Tahibacter soli sp. nov. isolated from soil.</title>
        <authorList>
            <person name="Baek J.H."/>
            <person name="Lee J.K."/>
            <person name="Choi D.G."/>
            <person name="Jeon C.O."/>
        </authorList>
    </citation>
    <scope>NUCLEOTIDE SEQUENCE</scope>
    <source>
        <strain evidence="2">BL</strain>
    </source>
</reference>
<proteinExistence type="predicted"/>
<gene>
    <name evidence="2" type="ORF">OD750_019365</name>
</gene>
<feature type="transmembrane region" description="Helical" evidence="1">
    <location>
        <begin position="158"/>
        <end position="182"/>
    </location>
</feature>
<dbReference type="Proteomes" id="UP001139971">
    <property type="component" value="Unassembled WGS sequence"/>
</dbReference>
<dbReference type="InterPro" id="IPR049823">
    <property type="entry name" value="XrtH_assoc"/>
</dbReference>
<name>A0A9X3YLU7_9GAMM</name>
<keyword evidence="1" id="KW-0812">Transmembrane</keyword>
<dbReference type="EMBL" id="JAOVZO020000019">
    <property type="protein sequence ID" value="MDC8014709.1"/>
    <property type="molecule type" value="Genomic_DNA"/>
</dbReference>
<comment type="caution">
    <text evidence="2">The sequence shown here is derived from an EMBL/GenBank/DDBJ whole genome shotgun (WGS) entry which is preliminary data.</text>
</comment>
<feature type="transmembrane region" description="Helical" evidence="1">
    <location>
        <begin position="82"/>
        <end position="102"/>
    </location>
</feature>
<dbReference type="AlphaFoldDB" id="A0A9X3YLU7"/>
<evidence type="ECO:0000313" key="3">
    <source>
        <dbReference type="Proteomes" id="UP001139971"/>
    </source>
</evidence>
<organism evidence="2 3">
    <name type="scientific">Tahibacter soli</name>
    <dbReference type="NCBI Taxonomy" id="2983605"/>
    <lineage>
        <taxon>Bacteria</taxon>
        <taxon>Pseudomonadati</taxon>
        <taxon>Pseudomonadota</taxon>
        <taxon>Gammaproteobacteria</taxon>
        <taxon>Lysobacterales</taxon>
        <taxon>Rhodanobacteraceae</taxon>
        <taxon>Tahibacter</taxon>
    </lineage>
</organism>
<keyword evidence="3" id="KW-1185">Reference proteome</keyword>
<dbReference type="NCBIfam" id="NF041730">
    <property type="entry name" value="XrtH_assoc"/>
    <property type="match status" value="1"/>
</dbReference>
<sequence length="209" mass="22337">MLRALGWLPLCFFLWWWVSSLAVWLPSHLAAKILTWGWPSLFTSVTAGIDAASGKPILSLLTAVAVSEIGPDGREAVGFVELAVYPLIYGYSLPLFFGLALATPLEEERRWGHMAIGALVIWLAQTFGLVADALKTFALSSGAQTAAAAKAAGLSPDLVALCYQFGYLILPTVVPAALWLALNQSFIEALTGRKFGEPASGDAGRTRTQ</sequence>